<sequence>MKFDTLLTMAVTSFFFWKLSKMNSGYRPWSKRRISLIIENDNHYHNHRLGGGPETDHEKEMVSF</sequence>
<dbReference type="EMBL" id="QEWE01000015">
    <property type="protein sequence ID" value="REJ28931.1"/>
    <property type="molecule type" value="Genomic_DNA"/>
</dbReference>
<comment type="caution">
    <text evidence="1">The sequence shown here is derived from an EMBL/GenBank/DDBJ whole genome shotgun (WGS) entry which is preliminary data.</text>
</comment>
<dbReference type="Proteomes" id="UP000257014">
    <property type="component" value="Unassembled WGS sequence"/>
</dbReference>
<gene>
    <name evidence="1" type="ORF">C6P37_06670</name>
</gene>
<evidence type="ECO:0000313" key="1">
    <source>
        <dbReference type="EMBL" id="REJ28931.1"/>
    </source>
</evidence>
<organism evidence="1 2">
    <name type="scientific">Caldibacillus debilis</name>
    <dbReference type="NCBI Taxonomy" id="301148"/>
    <lineage>
        <taxon>Bacteria</taxon>
        <taxon>Bacillati</taxon>
        <taxon>Bacillota</taxon>
        <taxon>Bacilli</taxon>
        <taxon>Bacillales</taxon>
        <taxon>Bacillaceae</taxon>
        <taxon>Caldibacillus</taxon>
    </lineage>
</organism>
<dbReference type="AlphaFoldDB" id="A0A3E0K5J1"/>
<evidence type="ECO:0000313" key="2">
    <source>
        <dbReference type="Proteomes" id="UP000257014"/>
    </source>
</evidence>
<accession>A0A3E0K5J1</accession>
<reference evidence="1 2" key="1">
    <citation type="submission" date="2018-03" db="EMBL/GenBank/DDBJ databases">
        <authorList>
            <person name="Keele B.F."/>
        </authorList>
    </citation>
    <scope>NUCLEOTIDE SEQUENCE [LARGE SCALE GENOMIC DNA]</scope>
    <source>
        <strain evidence="1">ZCTH4_d</strain>
    </source>
</reference>
<proteinExistence type="predicted"/>
<name>A0A3E0K5J1_9BACI</name>
<protein>
    <submittedName>
        <fullName evidence="1">Uncharacterized protein</fullName>
    </submittedName>
</protein>